<evidence type="ECO:0000313" key="2">
    <source>
        <dbReference type="EMBL" id="CAL1240210.1"/>
    </source>
</evidence>
<dbReference type="InterPro" id="IPR021327">
    <property type="entry name" value="DUF2934"/>
</dbReference>
<dbReference type="Proteomes" id="UP001497493">
    <property type="component" value="Chromosome"/>
</dbReference>
<name>A0ABM9NHZ2_9GAMM</name>
<accession>A0ABM9NHZ2</accession>
<organism evidence="2 3">
    <name type="scientific">Candidatus Methylocalor cossyra</name>
    <dbReference type="NCBI Taxonomy" id="3108543"/>
    <lineage>
        <taxon>Bacteria</taxon>
        <taxon>Pseudomonadati</taxon>
        <taxon>Pseudomonadota</taxon>
        <taxon>Gammaproteobacteria</taxon>
        <taxon>Methylococcales</taxon>
        <taxon>Methylococcaceae</taxon>
        <taxon>Candidatus Methylocalor</taxon>
    </lineage>
</organism>
<dbReference type="EMBL" id="OZ026884">
    <property type="protein sequence ID" value="CAL1240210.1"/>
    <property type="molecule type" value="Genomic_DNA"/>
</dbReference>
<dbReference type="Pfam" id="PF11154">
    <property type="entry name" value="DUF2934"/>
    <property type="match status" value="1"/>
</dbReference>
<keyword evidence="3" id="KW-1185">Reference proteome</keyword>
<evidence type="ECO:0000313" key="3">
    <source>
        <dbReference type="Proteomes" id="UP001497493"/>
    </source>
</evidence>
<proteinExistence type="predicted"/>
<gene>
    <name evidence="2" type="ORF">MECH1_V1_1434</name>
</gene>
<sequence>MAKKALGEADNPSNEELEGERAPAAEFESPEDIERKIAEAAYYKAERRGFEPGHEIEDWLAAEAEIRGRRTSDDAALA</sequence>
<evidence type="ECO:0008006" key="4">
    <source>
        <dbReference type="Google" id="ProtNLM"/>
    </source>
</evidence>
<feature type="region of interest" description="Disordered" evidence="1">
    <location>
        <begin position="1"/>
        <end position="33"/>
    </location>
</feature>
<evidence type="ECO:0000256" key="1">
    <source>
        <dbReference type="SAM" id="MobiDB-lite"/>
    </source>
</evidence>
<protein>
    <recommendedName>
        <fullName evidence="4">DUF2934 domain-containing protein</fullName>
    </recommendedName>
</protein>
<reference evidence="2 3" key="1">
    <citation type="submission" date="2024-04" db="EMBL/GenBank/DDBJ databases">
        <authorList>
            <person name="Cremers G."/>
        </authorList>
    </citation>
    <scope>NUCLEOTIDE SEQUENCE [LARGE SCALE GENOMIC DNA]</scope>
    <source>
        <strain evidence="2">MeCH1-AG</strain>
    </source>
</reference>
<dbReference type="RefSeq" id="WP_348759711.1">
    <property type="nucleotide sequence ID" value="NZ_OZ026884.1"/>
</dbReference>